<keyword evidence="1" id="KW-0902">Two-component regulatory system</keyword>
<dbReference type="SUPFAM" id="SSF47226">
    <property type="entry name" value="Histidine-containing phosphotransfer domain, HPT domain"/>
    <property type="match status" value="1"/>
</dbReference>
<dbReference type="Gene3D" id="1.20.120.160">
    <property type="entry name" value="HPT domain"/>
    <property type="match status" value="1"/>
</dbReference>
<keyword evidence="2" id="KW-0597">Phosphoprotein</keyword>
<comment type="caution">
    <text evidence="4">The sequence shown here is derived from an EMBL/GenBank/DDBJ whole genome shotgun (WGS) entry which is preliminary data.</text>
</comment>
<evidence type="ECO:0000313" key="5">
    <source>
        <dbReference type="Proteomes" id="UP001171945"/>
    </source>
</evidence>
<evidence type="ECO:0000259" key="3">
    <source>
        <dbReference type="PROSITE" id="PS50894"/>
    </source>
</evidence>
<evidence type="ECO:0000256" key="2">
    <source>
        <dbReference type="PROSITE-ProRule" id="PRU00110"/>
    </source>
</evidence>
<dbReference type="InterPro" id="IPR036641">
    <property type="entry name" value="HPT_dom_sf"/>
</dbReference>
<organism evidence="4 5">
    <name type="scientific">Candidatus Marithioploca araucensis</name>
    <dbReference type="NCBI Taxonomy" id="70273"/>
    <lineage>
        <taxon>Bacteria</taxon>
        <taxon>Pseudomonadati</taxon>
        <taxon>Pseudomonadota</taxon>
        <taxon>Gammaproteobacteria</taxon>
        <taxon>Thiotrichales</taxon>
        <taxon>Thiotrichaceae</taxon>
        <taxon>Candidatus Marithioploca</taxon>
    </lineage>
</organism>
<feature type="domain" description="HPt" evidence="3">
    <location>
        <begin position="28"/>
        <end position="120"/>
    </location>
</feature>
<dbReference type="InterPro" id="IPR008207">
    <property type="entry name" value="Sig_transdc_His_kin_Hpt_dom"/>
</dbReference>
<sequence length="120" mass="13558">MKNSPTQEEALLIQEIKNTLADFIGEDEHEIFYDLIQTYQNDACKLVNSLREAIAQGDAKGLRRATHSLKSSSGNLGAHKLAQQAGELEKRAKANDFNNITLTQFEIEYNFVCRTLKHFS</sequence>
<feature type="modified residue" description="Phosphohistidine" evidence="2">
    <location>
        <position position="67"/>
    </location>
</feature>
<dbReference type="EMBL" id="JAUCGM010000079">
    <property type="protein sequence ID" value="MDM8562177.1"/>
    <property type="molecule type" value="Genomic_DNA"/>
</dbReference>
<accession>A0ABT7VR82</accession>
<evidence type="ECO:0000313" key="4">
    <source>
        <dbReference type="EMBL" id="MDM8562177.1"/>
    </source>
</evidence>
<proteinExistence type="predicted"/>
<protein>
    <submittedName>
        <fullName evidence="4">Hpt domain-containing protein</fullName>
    </submittedName>
</protein>
<dbReference type="PROSITE" id="PS50894">
    <property type="entry name" value="HPT"/>
    <property type="match status" value="1"/>
</dbReference>
<name>A0ABT7VR82_9GAMM</name>
<dbReference type="Pfam" id="PF01627">
    <property type="entry name" value="Hpt"/>
    <property type="match status" value="1"/>
</dbReference>
<dbReference type="Proteomes" id="UP001171945">
    <property type="component" value="Unassembled WGS sequence"/>
</dbReference>
<reference evidence="4" key="1">
    <citation type="submission" date="2023-06" db="EMBL/GenBank/DDBJ databases">
        <title>Uncultivated large filamentous bacteria from sulfidic sediments reveal new species and different genomic features in energy metabolism and defense.</title>
        <authorList>
            <person name="Fonseca A."/>
        </authorList>
    </citation>
    <scope>NUCLEOTIDE SEQUENCE</scope>
    <source>
        <strain evidence="4">HSG4</strain>
    </source>
</reference>
<gene>
    <name evidence="4" type="ORF">QUF54_02365</name>
</gene>
<evidence type="ECO:0000256" key="1">
    <source>
        <dbReference type="ARBA" id="ARBA00023012"/>
    </source>
</evidence>
<dbReference type="SMART" id="SM00073">
    <property type="entry name" value="HPT"/>
    <property type="match status" value="1"/>
</dbReference>
<keyword evidence="5" id="KW-1185">Reference proteome</keyword>